<sequence length="97" mass="10846">MYRCMNVLIIFVIFFFGLLGKAQEVEEDKDIVVGSEIGPCVNGFCPRAYSCFENNCFKMLKTPELMAIGPCIAGRCPHGFRCRNEANDCIPTEVALE</sequence>
<proteinExistence type="predicted"/>
<name>A0AC35U5X4_9BILA</name>
<dbReference type="WBParaSite" id="RSKR_0000799000.1">
    <property type="protein sequence ID" value="RSKR_0000799000.1"/>
    <property type="gene ID" value="RSKR_0000799000"/>
</dbReference>
<evidence type="ECO:0000313" key="2">
    <source>
        <dbReference type="WBParaSite" id="RSKR_0000799000.1"/>
    </source>
</evidence>
<organism evidence="1 2">
    <name type="scientific">Rhabditophanes sp. KR3021</name>
    <dbReference type="NCBI Taxonomy" id="114890"/>
    <lineage>
        <taxon>Eukaryota</taxon>
        <taxon>Metazoa</taxon>
        <taxon>Ecdysozoa</taxon>
        <taxon>Nematoda</taxon>
        <taxon>Chromadorea</taxon>
        <taxon>Rhabditida</taxon>
        <taxon>Tylenchina</taxon>
        <taxon>Panagrolaimomorpha</taxon>
        <taxon>Strongyloidoidea</taxon>
        <taxon>Alloionematidae</taxon>
        <taxon>Rhabditophanes</taxon>
    </lineage>
</organism>
<dbReference type="Proteomes" id="UP000095286">
    <property type="component" value="Unplaced"/>
</dbReference>
<accession>A0AC35U5X4</accession>
<reference evidence="2" key="1">
    <citation type="submission" date="2016-11" db="UniProtKB">
        <authorList>
            <consortium name="WormBaseParasite"/>
        </authorList>
    </citation>
    <scope>IDENTIFICATION</scope>
    <source>
        <strain evidence="2">KR3021</strain>
    </source>
</reference>
<evidence type="ECO:0000313" key="1">
    <source>
        <dbReference type="Proteomes" id="UP000095286"/>
    </source>
</evidence>
<protein>
    <submittedName>
        <fullName evidence="2">TIL domain-containing protein</fullName>
    </submittedName>
</protein>